<reference evidence="1" key="1">
    <citation type="submission" date="2023-07" db="EMBL/GenBank/DDBJ databases">
        <title>Black Yeasts Isolated from many extreme environments.</title>
        <authorList>
            <person name="Coleine C."/>
            <person name="Stajich J.E."/>
            <person name="Selbmann L."/>
        </authorList>
    </citation>
    <scope>NUCLEOTIDE SEQUENCE</scope>
    <source>
        <strain evidence="1">CCFEE 5714</strain>
    </source>
</reference>
<sequence length="331" mass="37472">MLITHDKNRLLDSSKMQAIAAFEALDMSAENHNALTAPLTPPPTPPNTLTTDGPGDPNTAVDALPTRTQYMANLSTLRGVWTGPSQQYCGHCNSMLQKQKSMPSKGEKPIVLHGEHMYGEECARRWFEGKNTCPICGYLLFTEELGMDDAVNLKRIWHLRNHQQDLSAQGKFEKAGVFYAMWRSLADERAQKYLRGEIEVDKTLYAIYNQKTYSAVGSIFYPVDASNLCDKLERLWEGMFNAFNRPFGGASIPCHPLTSTLRDDMISTLRMLDRVPMTAWQLAARLDAAFTSSWLYTVWQKKTAEAKMPQGFFVYRTNLVRAVVEWHMASQ</sequence>
<name>A0ACC3MZ22_9PEZI</name>
<accession>A0ACC3MZ22</accession>
<proteinExistence type="predicted"/>
<keyword evidence="2" id="KW-1185">Reference proteome</keyword>
<evidence type="ECO:0000313" key="1">
    <source>
        <dbReference type="EMBL" id="KAK3705995.1"/>
    </source>
</evidence>
<organism evidence="1 2">
    <name type="scientific">Vermiconidia calcicola</name>
    <dbReference type="NCBI Taxonomy" id="1690605"/>
    <lineage>
        <taxon>Eukaryota</taxon>
        <taxon>Fungi</taxon>
        <taxon>Dikarya</taxon>
        <taxon>Ascomycota</taxon>
        <taxon>Pezizomycotina</taxon>
        <taxon>Dothideomycetes</taxon>
        <taxon>Dothideomycetidae</taxon>
        <taxon>Mycosphaerellales</taxon>
        <taxon>Extremaceae</taxon>
        <taxon>Vermiconidia</taxon>
    </lineage>
</organism>
<dbReference type="Proteomes" id="UP001281147">
    <property type="component" value="Unassembled WGS sequence"/>
</dbReference>
<protein>
    <submittedName>
        <fullName evidence="1">Uncharacterized protein</fullName>
    </submittedName>
</protein>
<comment type="caution">
    <text evidence="1">The sequence shown here is derived from an EMBL/GenBank/DDBJ whole genome shotgun (WGS) entry which is preliminary data.</text>
</comment>
<gene>
    <name evidence="1" type="ORF">LTR37_012989</name>
</gene>
<dbReference type="EMBL" id="JAUTXU010000124">
    <property type="protein sequence ID" value="KAK3705995.1"/>
    <property type="molecule type" value="Genomic_DNA"/>
</dbReference>
<evidence type="ECO:0000313" key="2">
    <source>
        <dbReference type="Proteomes" id="UP001281147"/>
    </source>
</evidence>